<evidence type="ECO:0000256" key="16">
    <source>
        <dbReference type="HAMAP-Rule" id="MF_01274"/>
    </source>
</evidence>
<feature type="binding site" evidence="16">
    <location>
        <position position="179"/>
    </location>
    <ligand>
        <name>substrate</name>
    </ligand>
</feature>
<evidence type="ECO:0000313" key="18">
    <source>
        <dbReference type="Proteomes" id="UP001168642"/>
    </source>
</evidence>
<evidence type="ECO:0000256" key="7">
    <source>
        <dbReference type="ARBA" id="ARBA00022490"/>
    </source>
</evidence>
<dbReference type="NCBIfam" id="TIGR00671">
    <property type="entry name" value="baf"/>
    <property type="match status" value="1"/>
</dbReference>
<evidence type="ECO:0000256" key="14">
    <source>
        <dbReference type="ARBA" id="ARBA00038036"/>
    </source>
</evidence>
<sequence>MKSINIDVMNLIIDEGNTRIKLAVFKDVQLVDLVISNLEDCKEMIDVFIRKYDIKSLIVSSVTDDVNHIVGELAIINKFFLSHETSLPFTNLYETPKTLGVDRMALVAGAWSQFPNQNSLVIDAGTCVTYDFIDKHGHYLGGAISPGLKMRFKSMHFFTKKLPDLEIPSGSVEMIGKSTKQSMESGVLNGMVFEMDGAIAHYQQKFKDVNIILTGGDANSLYKQLKNSIFVNPNFLLEGLNAVLTYQNKNEAKLK</sequence>
<keyword evidence="16" id="KW-0479">Metal-binding</keyword>
<evidence type="ECO:0000256" key="8">
    <source>
        <dbReference type="ARBA" id="ARBA00022679"/>
    </source>
</evidence>
<reference evidence="17" key="1">
    <citation type="submission" date="2023-07" db="EMBL/GenBank/DDBJ databases">
        <title>Wenyingzhuangia sp. chi5 genome sequencing and assembly.</title>
        <authorList>
            <person name="Park S."/>
        </authorList>
    </citation>
    <scope>NUCLEOTIDE SEQUENCE</scope>
    <source>
        <strain evidence="17">Chi5</strain>
    </source>
</reference>
<dbReference type="InterPro" id="IPR004619">
    <property type="entry name" value="Type_III_PanK"/>
</dbReference>
<evidence type="ECO:0000256" key="11">
    <source>
        <dbReference type="ARBA" id="ARBA00022840"/>
    </source>
</evidence>
<dbReference type="Gene3D" id="3.30.420.40">
    <property type="match status" value="1"/>
</dbReference>
<evidence type="ECO:0000256" key="15">
    <source>
        <dbReference type="ARBA" id="ARBA00040883"/>
    </source>
</evidence>
<dbReference type="Proteomes" id="UP001168642">
    <property type="component" value="Unassembled WGS sequence"/>
</dbReference>
<comment type="function">
    <text evidence="16">Catalyzes the phosphorylation of pantothenate (Pan), the first step in CoA biosynthesis.</text>
</comment>
<protein>
    <recommendedName>
        <fullName evidence="15 16">Type III pantothenate kinase</fullName>
        <ecNumber evidence="6 16">2.7.1.33</ecNumber>
    </recommendedName>
    <alternativeName>
        <fullName evidence="16">PanK-III</fullName>
    </alternativeName>
    <alternativeName>
        <fullName evidence="16">Pantothenic acid kinase</fullName>
    </alternativeName>
</protein>
<name>A0ABT8VQX1_9FLAO</name>
<dbReference type="PANTHER" id="PTHR34265:SF1">
    <property type="entry name" value="TYPE III PANTOTHENATE KINASE"/>
    <property type="match status" value="1"/>
</dbReference>
<feature type="binding site" evidence="16">
    <location>
        <position position="93"/>
    </location>
    <ligand>
        <name>substrate</name>
    </ligand>
</feature>
<dbReference type="HAMAP" id="MF_01274">
    <property type="entry name" value="Pantothen_kinase_3"/>
    <property type="match status" value="1"/>
</dbReference>
<dbReference type="GO" id="GO:0004594">
    <property type="term" value="F:pantothenate kinase activity"/>
    <property type="evidence" value="ECO:0007669"/>
    <property type="project" value="UniProtKB-EC"/>
</dbReference>
<evidence type="ECO:0000313" key="17">
    <source>
        <dbReference type="EMBL" id="MDO3694371.1"/>
    </source>
</evidence>
<evidence type="ECO:0000256" key="6">
    <source>
        <dbReference type="ARBA" id="ARBA00012102"/>
    </source>
</evidence>
<evidence type="ECO:0000256" key="3">
    <source>
        <dbReference type="ARBA" id="ARBA00004496"/>
    </source>
</evidence>
<dbReference type="Pfam" id="PF03309">
    <property type="entry name" value="Pan_kinase"/>
    <property type="match status" value="1"/>
</dbReference>
<dbReference type="RefSeq" id="WP_302883622.1">
    <property type="nucleotide sequence ID" value="NZ_JAUMIT010000002.1"/>
</dbReference>
<comment type="pathway">
    <text evidence="4 16">Cofactor biosynthesis; coenzyme A biosynthesis; CoA from (R)-pantothenate: step 1/5.</text>
</comment>
<comment type="caution">
    <text evidence="17">The sequence shown here is derived from an EMBL/GenBank/DDBJ whole genome shotgun (WGS) entry which is preliminary data.</text>
</comment>
<keyword evidence="9 16" id="KW-0547">Nucleotide-binding</keyword>
<feature type="binding site" evidence="16">
    <location>
        <begin position="100"/>
        <end position="103"/>
    </location>
    <ligand>
        <name>substrate</name>
    </ligand>
</feature>
<evidence type="ECO:0000256" key="2">
    <source>
        <dbReference type="ARBA" id="ARBA00001958"/>
    </source>
</evidence>
<comment type="subcellular location">
    <subcellularLocation>
        <location evidence="3 16">Cytoplasm</location>
    </subcellularLocation>
</comment>
<dbReference type="EMBL" id="JAUMIT010000002">
    <property type="protein sequence ID" value="MDO3694371.1"/>
    <property type="molecule type" value="Genomic_DNA"/>
</dbReference>
<keyword evidence="11 16" id="KW-0067">ATP-binding</keyword>
<comment type="subunit">
    <text evidence="5 16">Homodimer.</text>
</comment>
<dbReference type="EC" id="2.7.1.33" evidence="6 16"/>
<comment type="similarity">
    <text evidence="14 16">Belongs to the type III pantothenate kinase family.</text>
</comment>
<keyword evidence="18" id="KW-1185">Reference proteome</keyword>
<dbReference type="NCBIfam" id="NF009853">
    <property type="entry name" value="PRK13320.1-5"/>
    <property type="match status" value="1"/>
</dbReference>
<evidence type="ECO:0000256" key="5">
    <source>
        <dbReference type="ARBA" id="ARBA00011738"/>
    </source>
</evidence>
<evidence type="ECO:0000256" key="12">
    <source>
        <dbReference type="ARBA" id="ARBA00022958"/>
    </source>
</evidence>
<evidence type="ECO:0000256" key="10">
    <source>
        <dbReference type="ARBA" id="ARBA00022777"/>
    </source>
</evidence>
<keyword evidence="8 16" id="KW-0808">Transferase</keyword>
<keyword evidence="12 16" id="KW-0630">Potassium</keyword>
<dbReference type="InterPro" id="IPR043129">
    <property type="entry name" value="ATPase_NBD"/>
</dbReference>
<comment type="catalytic activity">
    <reaction evidence="1 16">
        <text>(R)-pantothenate + ATP = (R)-4'-phosphopantothenate + ADP + H(+)</text>
        <dbReference type="Rhea" id="RHEA:16373"/>
        <dbReference type="ChEBI" id="CHEBI:10986"/>
        <dbReference type="ChEBI" id="CHEBI:15378"/>
        <dbReference type="ChEBI" id="CHEBI:29032"/>
        <dbReference type="ChEBI" id="CHEBI:30616"/>
        <dbReference type="ChEBI" id="CHEBI:456216"/>
        <dbReference type="EC" id="2.7.1.33"/>
    </reaction>
</comment>
<accession>A0ABT8VQX1</accession>
<dbReference type="SUPFAM" id="SSF53067">
    <property type="entry name" value="Actin-like ATPase domain"/>
    <property type="match status" value="2"/>
</dbReference>
<evidence type="ECO:0000256" key="9">
    <source>
        <dbReference type="ARBA" id="ARBA00022741"/>
    </source>
</evidence>
<organism evidence="17 18">
    <name type="scientific">Wenyingzhuangia gilva</name>
    <dbReference type="NCBI Taxonomy" id="3057677"/>
    <lineage>
        <taxon>Bacteria</taxon>
        <taxon>Pseudomonadati</taxon>
        <taxon>Bacteroidota</taxon>
        <taxon>Flavobacteriia</taxon>
        <taxon>Flavobacteriales</taxon>
        <taxon>Flavobacteriaceae</taxon>
        <taxon>Wenyingzhuangia</taxon>
    </lineage>
</organism>
<comment type="cofactor">
    <cofactor evidence="2">
        <name>K(+)</name>
        <dbReference type="ChEBI" id="CHEBI:29103"/>
    </cofactor>
</comment>
<evidence type="ECO:0000256" key="13">
    <source>
        <dbReference type="ARBA" id="ARBA00022993"/>
    </source>
</evidence>
<feature type="active site" description="Proton acceptor" evidence="16">
    <location>
        <position position="102"/>
    </location>
</feature>
<keyword evidence="10 16" id="KW-0418">Kinase</keyword>
<comment type="cofactor">
    <cofactor evidence="16">
        <name>NH4(+)</name>
        <dbReference type="ChEBI" id="CHEBI:28938"/>
    </cofactor>
    <cofactor evidence="16">
        <name>K(+)</name>
        <dbReference type="ChEBI" id="CHEBI:29103"/>
    </cofactor>
    <text evidence="16">A monovalent cation. Ammonium or potassium.</text>
</comment>
<feature type="binding site" evidence="16">
    <location>
        <position position="123"/>
    </location>
    <ligand>
        <name>K(+)</name>
        <dbReference type="ChEBI" id="CHEBI:29103"/>
    </ligand>
</feature>
<dbReference type="PANTHER" id="PTHR34265">
    <property type="entry name" value="TYPE III PANTOTHENATE KINASE"/>
    <property type="match status" value="1"/>
</dbReference>
<dbReference type="CDD" id="cd24015">
    <property type="entry name" value="ASKHA_NBD_PanK-III"/>
    <property type="match status" value="1"/>
</dbReference>
<gene>
    <name evidence="16" type="primary">coaX</name>
    <name evidence="17" type="ORF">QVZ41_05865</name>
</gene>
<feature type="binding site" evidence="16">
    <location>
        <begin position="14"/>
        <end position="21"/>
    </location>
    <ligand>
        <name>ATP</name>
        <dbReference type="ChEBI" id="CHEBI:30616"/>
    </ligand>
</feature>
<evidence type="ECO:0000256" key="1">
    <source>
        <dbReference type="ARBA" id="ARBA00001206"/>
    </source>
</evidence>
<keyword evidence="13 16" id="KW-0173">Coenzyme A biosynthesis</keyword>
<keyword evidence="7 16" id="KW-0963">Cytoplasm</keyword>
<proteinExistence type="inferred from homology"/>
<feature type="binding site" evidence="16">
    <location>
        <position position="126"/>
    </location>
    <ligand>
        <name>ATP</name>
        <dbReference type="ChEBI" id="CHEBI:30616"/>
    </ligand>
</feature>
<evidence type="ECO:0000256" key="4">
    <source>
        <dbReference type="ARBA" id="ARBA00005225"/>
    </source>
</evidence>